<evidence type="ECO:0000256" key="1">
    <source>
        <dbReference type="ARBA" id="ARBA00010088"/>
    </source>
</evidence>
<evidence type="ECO:0000256" key="2">
    <source>
        <dbReference type="ARBA" id="ARBA00022797"/>
    </source>
</evidence>
<dbReference type="InterPro" id="IPR000639">
    <property type="entry name" value="Epox_hydrolase-like"/>
</dbReference>
<dbReference type="SUPFAM" id="SSF53474">
    <property type="entry name" value="alpha/beta-Hydrolases"/>
    <property type="match status" value="1"/>
</dbReference>
<dbReference type="PIRSF" id="PIRSF001112">
    <property type="entry name" value="Epoxide_hydrolase"/>
    <property type="match status" value="1"/>
</dbReference>
<dbReference type="PANTHER" id="PTHR21661:SF35">
    <property type="entry name" value="EPOXIDE HYDROLASE"/>
    <property type="match status" value="1"/>
</dbReference>
<name>A0ABX7RAF6_9GAMM</name>
<feature type="domain" description="Epoxide hydrolase N-terminal" evidence="4">
    <location>
        <begin position="12"/>
        <end position="116"/>
    </location>
</feature>
<dbReference type="Gene3D" id="3.40.50.1820">
    <property type="entry name" value="alpha/beta hydrolase"/>
    <property type="match status" value="1"/>
</dbReference>
<keyword evidence="3 5" id="KW-0378">Hydrolase</keyword>
<dbReference type="GO" id="GO:0016787">
    <property type="term" value="F:hydrolase activity"/>
    <property type="evidence" value="ECO:0007669"/>
    <property type="project" value="UniProtKB-KW"/>
</dbReference>
<keyword evidence="6" id="KW-1185">Reference proteome</keyword>
<evidence type="ECO:0000313" key="5">
    <source>
        <dbReference type="EMBL" id="QSX73976.1"/>
    </source>
</evidence>
<evidence type="ECO:0000259" key="4">
    <source>
        <dbReference type="Pfam" id="PF06441"/>
    </source>
</evidence>
<protein>
    <submittedName>
        <fullName evidence="5">Alpha/beta fold hydrolase</fullName>
    </submittedName>
</protein>
<keyword evidence="2" id="KW-0058">Aromatic hydrocarbons catabolism</keyword>
<gene>
    <name evidence="5" type="ORF">HIV01_012180</name>
</gene>
<dbReference type="Pfam" id="PF06441">
    <property type="entry name" value="EHN"/>
    <property type="match status" value="1"/>
</dbReference>
<evidence type="ECO:0000256" key="3">
    <source>
        <dbReference type="ARBA" id="ARBA00022801"/>
    </source>
</evidence>
<reference evidence="5 6" key="1">
    <citation type="submission" date="2021-02" db="EMBL/GenBank/DDBJ databases">
        <title>Lysobacter arenosi sp. nov., isolated from soil of gangwondo yeongwol, south Korea.</title>
        <authorList>
            <person name="Kim K.R."/>
            <person name="Kim K.H."/>
            <person name="Jeon C.O."/>
        </authorList>
    </citation>
    <scope>NUCLEOTIDE SEQUENCE [LARGE SCALE GENOMIC DNA]</scope>
    <source>
        <strain evidence="5 6">R7</strain>
    </source>
</reference>
<dbReference type="EMBL" id="CP071517">
    <property type="protein sequence ID" value="QSX73976.1"/>
    <property type="molecule type" value="Genomic_DNA"/>
</dbReference>
<dbReference type="RefSeq" id="WP_200607459.1">
    <property type="nucleotide sequence ID" value="NZ_CP071517.1"/>
</dbReference>
<evidence type="ECO:0000313" key="6">
    <source>
        <dbReference type="Proteomes" id="UP000663400"/>
    </source>
</evidence>
<proteinExistence type="inferred from homology"/>
<sequence>MNQLASTTSAGIRPFRFTAPDAELAELRRRIETTRWPDGETVNDSSQGARLATMRKLARHWASGYDWRRIEARINAAPNFLTTIDALDFHFVHVRSRHDDALPLLLAHGWPGTFVERMKVIAPLTDPTAHGADASDAFHLVIPSMPGYGFSARPAATGWNPPRIADAYSALMDRLGYRRWVASGTDWGAIVVDLMAAKHPSGLAGIHTNMAGAVPAHIDAAASRGEPPPAGLSEEELRAFEQLAFAYRHIGYARMNGDRPQTMTGLADSPIGLAAYLIDLYPKSYEMIARSIDGHPEGLTPDDVLDSVTLFWLTGTVLSAARLYWENKTAYFSVKGVTLPVAVSAFPDELYQAPRSWCEQAYPKLVHYNRLDRGGHFPSWEQPELFCKEVRAGFRTLR</sequence>
<dbReference type="Proteomes" id="UP000663400">
    <property type="component" value="Chromosome"/>
</dbReference>
<dbReference type="InterPro" id="IPR029058">
    <property type="entry name" value="AB_hydrolase_fold"/>
</dbReference>
<organism evidence="5 6">
    <name type="scientific">Lysobacter arenosi</name>
    <dbReference type="NCBI Taxonomy" id="2795387"/>
    <lineage>
        <taxon>Bacteria</taxon>
        <taxon>Pseudomonadati</taxon>
        <taxon>Pseudomonadota</taxon>
        <taxon>Gammaproteobacteria</taxon>
        <taxon>Lysobacterales</taxon>
        <taxon>Lysobacteraceae</taxon>
        <taxon>Lysobacter</taxon>
    </lineage>
</organism>
<comment type="similarity">
    <text evidence="1">Belongs to the peptidase S33 family.</text>
</comment>
<dbReference type="PRINTS" id="PR00412">
    <property type="entry name" value="EPOXHYDRLASE"/>
</dbReference>
<dbReference type="InterPro" id="IPR016292">
    <property type="entry name" value="Epoxide_hydrolase"/>
</dbReference>
<accession>A0ABX7RAF6</accession>
<dbReference type="PANTHER" id="PTHR21661">
    <property type="entry name" value="EPOXIDE HYDROLASE 1-RELATED"/>
    <property type="match status" value="1"/>
</dbReference>
<dbReference type="InterPro" id="IPR010497">
    <property type="entry name" value="Epoxide_hydro_N"/>
</dbReference>